<comment type="catalytic activity">
    <reaction evidence="6">
        <text>(6S)-NADHX + ADP = AMP + phosphate + NADH + H(+)</text>
        <dbReference type="Rhea" id="RHEA:32223"/>
        <dbReference type="ChEBI" id="CHEBI:15378"/>
        <dbReference type="ChEBI" id="CHEBI:43474"/>
        <dbReference type="ChEBI" id="CHEBI:57945"/>
        <dbReference type="ChEBI" id="CHEBI:64074"/>
        <dbReference type="ChEBI" id="CHEBI:456215"/>
        <dbReference type="ChEBI" id="CHEBI:456216"/>
        <dbReference type="EC" id="4.2.1.136"/>
    </reaction>
</comment>
<feature type="binding site" evidence="6">
    <location>
        <position position="115"/>
    </location>
    <ligand>
        <name>(6S)-NADPHX</name>
        <dbReference type="ChEBI" id="CHEBI:64076"/>
    </ligand>
</feature>
<evidence type="ECO:0000313" key="8">
    <source>
        <dbReference type="EMBL" id="PIV42027.1"/>
    </source>
</evidence>
<comment type="catalytic activity">
    <reaction evidence="6">
        <text>(6S)-NADPHX + ADP = AMP + phosphate + NADPH + H(+)</text>
        <dbReference type="Rhea" id="RHEA:32235"/>
        <dbReference type="ChEBI" id="CHEBI:15378"/>
        <dbReference type="ChEBI" id="CHEBI:43474"/>
        <dbReference type="ChEBI" id="CHEBI:57783"/>
        <dbReference type="ChEBI" id="CHEBI:64076"/>
        <dbReference type="ChEBI" id="CHEBI:456215"/>
        <dbReference type="ChEBI" id="CHEBI:456216"/>
        <dbReference type="EC" id="4.2.1.136"/>
    </reaction>
</comment>
<dbReference type="HAMAP" id="MF_01965">
    <property type="entry name" value="NADHX_dehydratase"/>
    <property type="match status" value="1"/>
</dbReference>
<evidence type="ECO:0000259" key="7">
    <source>
        <dbReference type="PROSITE" id="PS51383"/>
    </source>
</evidence>
<keyword evidence="4 6" id="KW-0520">NAD</keyword>
<dbReference type="PANTHER" id="PTHR12592">
    <property type="entry name" value="ATP-DEPENDENT (S)-NAD(P)H-HYDRATE DEHYDRATASE FAMILY MEMBER"/>
    <property type="match status" value="1"/>
</dbReference>
<dbReference type="InterPro" id="IPR029056">
    <property type="entry name" value="Ribokinase-like"/>
</dbReference>
<keyword evidence="5 6" id="KW-0456">Lyase</keyword>
<gene>
    <name evidence="6" type="primary">nnrD</name>
    <name evidence="8" type="ORF">COS26_02765</name>
</gene>
<dbReference type="AlphaFoldDB" id="A0A2M7D7F1"/>
<dbReference type="Gene3D" id="3.40.1190.20">
    <property type="match status" value="1"/>
</dbReference>
<accession>A0A2M7D7F1</accession>
<sequence>MIEITKDILKNIYKPRSAGSRKYDYGLLLVIGGSDFYSGSPALSAMAAFKSGVDMVRIIAPRRAADIIAGFTPVLAAYPLEGKYLEEKHLATLISMTEAAKAVSGGKTAVVIGGGMGRTQETQEAILEYLSQVQIPAVIDADAIHAIGKKPEIIAGKNFLITPHTYEFFILTGKEIYKLSEEEKIKAVESEAARLQTTILLKGATDIISNGKETALDRAGSPYMTKGGLGDTLAGICGSLLARSSNVFEAACAASYINKKAGELAVQKLKEGISATDLIEAIPEAIKS</sequence>
<dbReference type="EMBL" id="PEUA01000061">
    <property type="protein sequence ID" value="PIV42027.1"/>
    <property type="molecule type" value="Genomic_DNA"/>
</dbReference>
<keyword evidence="1 6" id="KW-0547">Nucleotide-binding</keyword>
<dbReference type="EC" id="4.2.1.136" evidence="6"/>
<dbReference type="CDD" id="cd01171">
    <property type="entry name" value="YXKO-related"/>
    <property type="match status" value="1"/>
</dbReference>
<dbReference type="InterPro" id="IPR000631">
    <property type="entry name" value="CARKD"/>
</dbReference>
<dbReference type="PROSITE" id="PS51383">
    <property type="entry name" value="YJEF_C_3"/>
    <property type="match status" value="1"/>
</dbReference>
<comment type="cofactor">
    <cofactor evidence="6">
        <name>Mg(2+)</name>
        <dbReference type="ChEBI" id="CHEBI:18420"/>
    </cofactor>
</comment>
<organism evidence="8 9">
    <name type="scientific">Candidatus Nealsonbacteria bacterium CG02_land_8_20_14_3_00_40_11</name>
    <dbReference type="NCBI Taxonomy" id="1974700"/>
    <lineage>
        <taxon>Bacteria</taxon>
        <taxon>Candidatus Nealsoniibacteriota</taxon>
    </lineage>
</organism>
<dbReference type="Proteomes" id="UP000230304">
    <property type="component" value="Unassembled WGS sequence"/>
</dbReference>
<feature type="binding site" evidence="6">
    <location>
        <position position="231"/>
    </location>
    <ligand>
        <name>(6S)-NADPHX</name>
        <dbReference type="ChEBI" id="CHEBI:64076"/>
    </ligand>
</feature>
<name>A0A2M7D7F1_9BACT</name>
<feature type="binding site" evidence="6">
    <location>
        <position position="164"/>
    </location>
    <ligand>
        <name>(6S)-NADPHX</name>
        <dbReference type="ChEBI" id="CHEBI:64076"/>
    </ligand>
</feature>
<dbReference type="Pfam" id="PF01256">
    <property type="entry name" value="Carb_kinase"/>
    <property type="match status" value="1"/>
</dbReference>
<evidence type="ECO:0000313" key="9">
    <source>
        <dbReference type="Proteomes" id="UP000230304"/>
    </source>
</evidence>
<dbReference type="GO" id="GO:0046496">
    <property type="term" value="P:nicotinamide nucleotide metabolic process"/>
    <property type="evidence" value="ECO:0007669"/>
    <property type="project" value="UniProtKB-UniRule"/>
</dbReference>
<comment type="caution">
    <text evidence="8">The sequence shown here is derived from an EMBL/GenBank/DDBJ whole genome shotgun (WGS) entry which is preliminary data.</text>
</comment>
<evidence type="ECO:0000256" key="1">
    <source>
        <dbReference type="ARBA" id="ARBA00022741"/>
    </source>
</evidence>
<comment type="function">
    <text evidence="6">Catalyzes the dehydration of the S-form of NAD(P)HX at the expense of ADP, which is converted to AMP. Together with NAD(P)HX epimerase, which catalyzes the epimerization of the S- and R-forms, the enzyme allows the repair of both epimers of NAD(P)HX, a damaged form of NAD(P)H that is a result of enzymatic or heat-dependent hydration.</text>
</comment>
<keyword evidence="3 6" id="KW-0521">NADP</keyword>
<comment type="similarity">
    <text evidence="6">Belongs to the NnrD/CARKD family.</text>
</comment>
<evidence type="ECO:0000256" key="3">
    <source>
        <dbReference type="ARBA" id="ARBA00022857"/>
    </source>
</evidence>
<evidence type="ECO:0000256" key="6">
    <source>
        <dbReference type="HAMAP-Rule" id="MF_01965"/>
    </source>
</evidence>
<dbReference type="GO" id="GO:0052855">
    <property type="term" value="F:ADP-dependent NAD(P)H-hydrate dehydratase activity"/>
    <property type="evidence" value="ECO:0007669"/>
    <property type="project" value="UniProtKB-UniRule"/>
</dbReference>
<reference evidence="9" key="1">
    <citation type="submission" date="2017-09" db="EMBL/GenBank/DDBJ databases">
        <title>Depth-based differentiation of microbial function through sediment-hosted aquifers and enrichment of novel symbionts in the deep terrestrial subsurface.</title>
        <authorList>
            <person name="Probst A.J."/>
            <person name="Ladd B."/>
            <person name="Jarett J.K."/>
            <person name="Geller-Mcgrath D.E."/>
            <person name="Sieber C.M.K."/>
            <person name="Emerson J.B."/>
            <person name="Anantharaman K."/>
            <person name="Thomas B.C."/>
            <person name="Malmstrom R."/>
            <person name="Stieglmeier M."/>
            <person name="Klingl A."/>
            <person name="Woyke T."/>
            <person name="Ryan C.M."/>
            <person name="Banfield J.F."/>
        </authorList>
    </citation>
    <scope>NUCLEOTIDE SEQUENCE [LARGE SCALE GENOMIC DNA]</scope>
</reference>
<dbReference type="NCBIfam" id="TIGR00196">
    <property type="entry name" value="yjeF_cterm"/>
    <property type="match status" value="1"/>
</dbReference>
<comment type="subunit">
    <text evidence="6">Homotetramer.</text>
</comment>
<feature type="domain" description="YjeF C-terminal" evidence="7">
    <location>
        <begin position="5"/>
        <end position="288"/>
    </location>
</feature>
<feature type="binding site" evidence="6">
    <location>
        <position position="230"/>
    </location>
    <ligand>
        <name>AMP</name>
        <dbReference type="ChEBI" id="CHEBI:456215"/>
    </ligand>
</feature>
<protein>
    <recommendedName>
        <fullName evidence="6">ADP-dependent (S)-NAD(P)H-hydrate dehydratase</fullName>
        <ecNumber evidence="6">4.2.1.136</ecNumber>
    </recommendedName>
    <alternativeName>
        <fullName evidence="6">ADP-dependent NAD(P)HX dehydratase</fullName>
    </alternativeName>
</protein>
<evidence type="ECO:0000256" key="2">
    <source>
        <dbReference type="ARBA" id="ARBA00022840"/>
    </source>
</evidence>
<dbReference type="GO" id="GO:0005524">
    <property type="term" value="F:ATP binding"/>
    <property type="evidence" value="ECO:0007669"/>
    <property type="project" value="UniProtKB-KW"/>
</dbReference>
<evidence type="ECO:0000256" key="5">
    <source>
        <dbReference type="ARBA" id="ARBA00023239"/>
    </source>
</evidence>
<keyword evidence="2 6" id="KW-0067">ATP-binding</keyword>
<proteinExistence type="inferred from homology"/>
<comment type="caution">
    <text evidence="6">Lacks conserved residue(s) required for the propagation of feature annotation.</text>
</comment>
<evidence type="ECO:0000256" key="4">
    <source>
        <dbReference type="ARBA" id="ARBA00023027"/>
    </source>
</evidence>
<dbReference type="PANTHER" id="PTHR12592:SF0">
    <property type="entry name" value="ATP-DEPENDENT (S)-NAD(P)H-HYDRATE DEHYDRATASE"/>
    <property type="match status" value="1"/>
</dbReference>
<dbReference type="GO" id="GO:0110051">
    <property type="term" value="P:metabolite repair"/>
    <property type="evidence" value="ECO:0007669"/>
    <property type="project" value="TreeGrafter"/>
</dbReference>
<dbReference type="SUPFAM" id="SSF53613">
    <property type="entry name" value="Ribokinase-like"/>
    <property type="match status" value="1"/>
</dbReference>